<feature type="coiled-coil region" evidence="1">
    <location>
        <begin position="404"/>
        <end position="431"/>
    </location>
</feature>
<dbReference type="Pfam" id="PF18962">
    <property type="entry name" value="Por_Secre_tail"/>
    <property type="match status" value="1"/>
</dbReference>
<feature type="chain" id="PRO_5040923143" evidence="2">
    <location>
        <begin position="23"/>
        <end position="530"/>
    </location>
</feature>
<comment type="caution">
    <text evidence="4">The sequence shown here is derived from an EMBL/GenBank/DDBJ whole genome shotgun (WGS) entry which is preliminary data.</text>
</comment>
<dbReference type="RefSeq" id="WP_279295618.1">
    <property type="nucleotide sequence ID" value="NZ_JAOTIF010000001.1"/>
</dbReference>
<dbReference type="AlphaFoldDB" id="A0A9X2XNG8"/>
<dbReference type="PROSITE" id="PS51688">
    <property type="entry name" value="ICA"/>
    <property type="match status" value="1"/>
</dbReference>
<accession>A0A9X2XNG8</accession>
<protein>
    <submittedName>
        <fullName evidence="4">Tail fiber domain-containing protein</fullName>
    </submittedName>
</protein>
<dbReference type="Proteomes" id="UP001155483">
    <property type="component" value="Unassembled WGS sequence"/>
</dbReference>
<gene>
    <name evidence="4" type="ORF">OCK74_03570</name>
</gene>
<dbReference type="InterPro" id="IPR026444">
    <property type="entry name" value="Secre_tail"/>
</dbReference>
<feature type="signal peptide" evidence="2">
    <location>
        <begin position="1"/>
        <end position="22"/>
    </location>
</feature>
<evidence type="ECO:0000259" key="3">
    <source>
        <dbReference type="PROSITE" id="PS51688"/>
    </source>
</evidence>
<dbReference type="Pfam" id="PF13884">
    <property type="entry name" value="Peptidase_S74"/>
    <property type="match status" value="1"/>
</dbReference>
<sequence>MSKHLSLLVALAILLGTQHSSAQNTSPYWSLAGNSNASSTTSKLGTTNAIPLRLYTNNATRVYINTSGNVGIATTAPAQKLHVAGNTYITGNVGIGTNTLNYKLNVLSSGHAIYGNTTGTTSYGVYGNSPYIGVYGSSGTYGVFGTGTQIGVHGQGGNYGVSATATTSTGYGVIAQGGSRGIYATANTSNGYGVYGVGYYGVYGTGGTYGVYGTSSTFGVYGFGNTGVYGTSNYAGGDALRSYASGTGSCWGLNAYSQYSYGIYASTGTASSYAGYFAGNIYVTGTYGGSDRKLKQNITDMGSAIDVINKLQPKAYEYRQDGNFKLMNLPKGKHYGLIAQDLEQVLPDLVKETEFRTAKAAAPVVGQSNAGSSEPAVVNETNGEIINFKAVNYTELIPILVKAVQEQQQMIEKLQQNNSEQQQQIDDLKTIVRKLSIGQGFDAFLSRAELGEVSPNPVKGNATIQYAIPEGSIRSQLLITDVLGRKIKAFQLTASGVINVDVTSLARGVYNYSLIVDDKIVATKKMTVAK</sequence>
<organism evidence="4 5">
    <name type="scientific">Paraflavisolibacter caeni</name>
    <dbReference type="NCBI Taxonomy" id="2982496"/>
    <lineage>
        <taxon>Bacteria</taxon>
        <taxon>Pseudomonadati</taxon>
        <taxon>Bacteroidota</taxon>
        <taxon>Chitinophagia</taxon>
        <taxon>Chitinophagales</taxon>
        <taxon>Chitinophagaceae</taxon>
        <taxon>Paraflavisolibacter</taxon>
    </lineage>
</organism>
<name>A0A9X2XNG8_9BACT</name>
<dbReference type="InterPro" id="IPR036388">
    <property type="entry name" value="WH-like_DNA-bd_sf"/>
</dbReference>
<evidence type="ECO:0000313" key="4">
    <source>
        <dbReference type="EMBL" id="MCU7548174.1"/>
    </source>
</evidence>
<dbReference type="InterPro" id="IPR030392">
    <property type="entry name" value="S74_ICA"/>
</dbReference>
<keyword evidence="2" id="KW-0732">Signal</keyword>
<dbReference type="EMBL" id="JAOTIF010000001">
    <property type="protein sequence ID" value="MCU7548174.1"/>
    <property type="molecule type" value="Genomic_DNA"/>
</dbReference>
<evidence type="ECO:0000313" key="5">
    <source>
        <dbReference type="Proteomes" id="UP001155483"/>
    </source>
</evidence>
<keyword evidence="5" id="KW-1185">Reference proteome</keyword>
<reference evidence="4" key="2">
    <citation type="submission" date="2023-04" db="EMBL/GenBank/DDBJ databases">
        <title>Paracnuella aquatica gen. nov., sp. nov., a member of the family Chitinophagaceae isolated from a hot spring.</title>
        <authorList>
            <person name="Wang C."/>
        </authorList>
    </citation>
    <scope>NUCLEOTIDE SEQUENCE</scope>
    <source>
        <strain evidence="4">LB-8</strain>
    </source>
</reference>
<feature type="domain" description="Peptidase S74" evidence="3">
    <location>
        <begin position="290"/>
        <end position="418"/>
    </location>
</feature>
<proteinExistence type="predicted"/>
<evidence type="ECO:0000256" key="2">
    <source>
        <dbReference type="SAM" id="SignalP"/>
    </source>
</evidence>
<evidence type="ECO:0000256" key="1">
    <source>
        <dbReference type="SAM" id="Coils"/>
    </source>
</evidence>
<dbReference type="Gene3D" id="1.10.10.10">
    <property type="entry name" value="Winged helix-like DNA-binding domain superfamily/Winged helix DNA-binding domain"/>
    <property type="match status" value="1"/>
</dbReference>
<reference evidence="4" key="1">
    <citation type="submission" date="2022-09" db="EMBL/GenBank/DDBJ databases">
        <authorList>
            <person name="Yuan C."/>
            <person name="Ke Z."/>
        </authorList>
    </citation>
    <scope>NUCLEOTIDE SEQUENCE</scope>
    <source>
        <strain evidence="4">LB-8</strain>
    </source>
</reference>
<keyword evidence="1" id="KW-0175">Coiled coil</keyword>